<keyword evidence="3" id="KW-0408">Iron</keyword>
<dbReference type="GO" id="GO:0046872">
    <property type="term" value="F:metal ion binding"/>
    <property type="evidence" value="ECO:0007669"/>
    <property type="project" value="UniProtKB-KW"/>
</dbReference>
<dbReference type="SUPFAM" id="SSF50022">
    <property type="entry name" value="ISP domain"/>
    <property type="match status" value="1"/>
</dbReference>
<evidence type="ECO:0000256" key="1">
    <source>
        <dbReference type="ARBA" id="ARBA00022714"/>
    </source>
</evidence>
<evidence type="ECO:0000256" key="5">
    <source>
        <dbReference type="ARBA" id="ARBA00023157"/>
    </source>
</evidence>
<organism evidence="8 11">
    <name type="scientific">Myxococcus fulvus</name>
    <dbReference type="NCBI Taxonomy" id="33"/>
    <lineage>
        <taxon>Bacteria</taxon>
        <taxon>Pseudomonadati</taxon>
        <taxon>Myxococcota</taxon>
        <taxon>Myxococcia</taxon>
        <taxon>Myxococcales</taxon>
        <taxon>Cystobacterineae</taxon>
        <taxon>Myxococcaceae</taxon>
        <taxon>Myxococcus</taxon>
    </lineage>
</organism>
<dbReference type="InterPro" id="IPR005805">
    <property type="entry name" value="Rieske_Fe-S_prot_C"/>
</dbReference>
<accession>A0A511T037</accession>
<comment type="cofactor">
    <cofactor evidence="6">
        <name>[2Fe-2S] cluster</name>
        <dbReference type="ChEBI" id="CHEBI:190135"/>
    </cofactor>
</comment>
<evidence type="ECO:0000256" key="4">
    <source>
        <dbReference type="ARBA" id="ARBA00023014"/>
    </source>
</evidence>
<dbReference type="OrthoDB" id="9767869at2"/>
<evidence type="ECO:0000256" key="2">
    <source>
        <dbReference type="ARBA" id="ARBA00022723"/>
    </source>
</evidence>
<dbReference type="Gene3D" id="2.102.10.10">
    <property type="entry name" value="Rieske [2Fe-2S] iron-sulphur domain"/>
    <property type="match status" value="1"/>
</dbReference>
<feature type="domain" description="Rieske" evidence="7">
    <location>
        <begin position="59"/>
        <end position="159"/>
    </location>
</feature>
<dbReference type="Pfam" id="PF00355">
    <property type="entry name" value="Rieske"/>
    <property type="match status" value="1"/>
</dbReference>
<dbReference type="STRING" id="1334629.MFUL124B02_38020"/>
<sequence>MTDLDRRAALLTLARGGCALATLGVGCGGEWREAVVLDLPPEGASCPDLPQPGSAAEGWVEVRLQEHPGLESPGGHARVHAPEALLDVLLVHTTPGCFVALWRICTHGDCGVDWRPQEGVVECPCHGSRFALDGAVLQGPARRPLAVFTAVRQGASVFIHRPR</sequence>
<gene>
    <name evidence="8" type="ORF">MFU01_20890</name>
    <name evidence="9" type="ORF">SAMN05443572_104322</name>
</gene>
<dbReference type="RefSeq" id="WP_074953570.1">
    <property type="nucleotide sequence ID" value="NZ_BJXR01000020.1"/>
</dbReference>
<evidence type="ECO:0000256" key="3">
    <source>
        <dbReference type="ARBA" id="ARBA00023004"/>
    </source>
</evidence>
<dbReference type="CDD" id="cd03467">
    <property type="entry name" value="Rieske"/>
    <property type="match status" value="1"/>
</dbReference>
<dbReference type="EMBL" id="FOIB01000004">
    <property type="protein sequence ID" value="SEU00761.1"/>
    <property type="molecule type" value="Genomic_DNA"/>
</dbReference>
<dbReference type="PRINTS" id="PR00162">
    <property type="entry name" value="RIESKE"/>
</dbReference>
<evidence type="ECO:0000313" key="11">
    <source>
        <dbReference type="Proteomes" id="UP000321514"/>
    </source>
</evidence>
<dbReference type="InterPro" id="IPR017941">
    <property type="entry name" value="Rieske_2Fe-2S"/>
</dbReference>
<keyword evidence="2" id="KW-0479">Metal-binding</keyword>
<evidence type="ECO:0000313" key="9">
    <source>
        <dbReference type="EMBL" id="SEU00761.1"/>
    </source>
</evidence>
<dbReference type="EMBL" id="BJXR01000020">
    <property type="protein sequence ID" value="GEN07052.1"/>
    <property type="molecule type" value="Genomic_DNA"/>
</dbReference>
<comment type="caution">
    <text evidence="8">The sequence shown here is derived from an EMBL/GenBank/DDBJ whole genome shotgun (WGS) entry which is preliminary data.</text>
</comment>
<evidence type="ECO:0000256" key="6">
    <source>
        <dbReference type="ARBA" id="ARBA00034078"/>
    </source>
</evidence>
<dbReference type="AlphaFoldDB" id="A0A511T037"/>
<keyword evidence="4" id="KW-0411">Iron-sulfur</keyword>
<proteinExistence type="predicted"/>
<dbReference type="Proteomes" id="UP000321514">
    <property type="component" value="Unassembled WGS sequence"/>
</dbReference>
<dbReference type="Proteomes" id="UP000183760">
    <property type="component" value="Unassembled WGS sequence"/>
</dbReference>
<dbReference type="PROSITE" id="PS51296">
    <property type="entry name" value="RIESKE"/>
    <property type="match status" value="1"/>
</dbReference>
<keyword evidence="1" id="KW-0001">2Fe-2S</keyword>
<dbReference type="PROSITE" id="PS51257">
    <property type="entry name" value="PROKAR_LIPOPROTEIN"/>
    <property type="match status" value="1"/>
</dbReference>
<protein>
    <submittedName>
        <fullName evidence="9">Rieske [2Fe-2S] domain-containing protein</fullName>
    </submittedName>
</protein>
<dbReference type="InterPro" id="IPR036922">
    <property type="entry name" value="Rieske_2Fe-2S_sf"/>
</dbReference>
<reference evidence="8 11" key="2">
    <citation type="submission" date="2019-07" db="EMBL/GenBank/DDBJ databases">
        <title>Whole genome shotgun sequence of Myxococcus fulvus NBRC 100333.</title>
        <authorList>
            <person name="Hosoyama A."/>
            <person name="Uohara A."/>
            <person name="Ohji S."/>
            <person name="Ichikawa N."/>
        </authorList>
    </citation>
    <scope>NUCLEOTIDE SEQUENCE [LARGE SCALE GENOMIC DNA]</scope>
    <source>
        <strain evidence="8 11">NBRC 100333</strain>
    </source>
</reference>
<keyword evidence="10" id="KW-1185">Reference proteome</keyword>
<reference evidence="9 10" key="1">
    <citation type="submission" date="2016-10" db="EMBL/GenBank/DDBJ databases">
        <authorList>
            <person name="Varghese N."/>
            <person name="Submissions S."/>
        </authorList>
    </citation>
    <scope>NUCLEOTIDE SEQUENCE [LARGE SCALE GENOMIC DNA]</scope>
    <source>
        <strain evidence="9 10">DSM 16525</strain>
    </source>
</reference>
<dbReference type="InterPro" id="IPR014349">
    <property type="entry name" value="Rieske_Fe-S_prot"/>
</dbReference>
<name>A0A511T037_MYXFU</name>
<dbReference type="GO" id="GO:0016020">
    <property type="term" value="C:membrane"/>
    <property type="evidence" value="ECO:0007669"/>
    <property type="project" value="InterPro"/>
</dbReference>
<evidence type="ECO:0000313" key="10">
    <source>
        <dbReference type="Proteomes" id="UP000183760"/>
    </source>
</evidence>
<dbReference type="PANTHER" id="PTHR10134">
    <property type="entry name" value="CYTOCHROME B-C1 COMPLEX SUBUNIT RIESKE, MITOCHONDRIAL"/>
    <property type="match status" value="1"/>
</dbReference>
<evidence type="ECO:0000313" key="8">
    <source>
        <dbReference type="EMBL" id="GEN07052.1"/>
    </source>
</evidence>
<evidence type="ECO:0000259" key="7">
    <source>
        <dbReference type="PROSITE" id="PS51296"/>
    </source>
</evidence>
<keyword evidence="5" id="KW-1015">Disulfide bond</keyword>
<dbReference type="GO" id="GO:0051537">
    <property type="term" value="F:2 iron, 2 sulfur cluster binding"/>
    <property type="evidence" value="ECO:0007669"/>
    <property type="project" value="UniProtKB-KW"/>
</dbReference>